<evidence type="ECO:0000259" key="5">
    <source>
        <dbReference type="Pfam" id="PF12783"/>
    </source>
</evidence>
<feature type="region of interest" description="Disordered" evidence="4">
    <location>
        <begin position="1228"/>
        <end position="1259"/>
    </location>
</feature>
<evidence type="ECO:0000259" key="6">
    <source>
        <dbReference type="Pfam" id="PF16206"/>
    </source>
</evidence>
<evidence type="ECO:0000256" key="3">
    <source>
        <dbReference type="ARBA" id="ARBA00022927"/>
    </source>
</evidence>
<feature type="domain" description="Mon2/Sec7/BIG1-like HUS" evidence="5">
    <location>
        <begin position="229"/>
        <end position="303"/>
    </location>
</feature>
<keyword evidence="9" id="KW-1185">Reference proteome</keyword>
<dbReference type="Pfam" id="PF16213">
    <property type="entry name" value="DCB"/>
    <property type="match status" value="1"/>
</dbReference>
<dbReference type="InterPro" id="IPR032691">
    <property type="entry name" value="Mon2/Sec7/BIG1-like_HUS"/>
</dbReference>
<evidence type="ECO:0008006" key="10">
    <source>
        <dbReference type="Google" id="ProtNLM"/>
    </source>
</evidence>
<reference evidence="8 9" key="1">
    <citation type="submission" date="2024-10" db="EMBL/GenBank/DDBJ databases">
        <authorList>
            <person name="Kim D."/>
        </authorList>
    </citation>
    <scope>NUCLEOTIDE SEQUENCE [LARGE SCALE GENOMIC DNA]</scope>
    <source>
        <strain evidence="8">BH-2024</strain>
    </source>
</reference>
<comment type="caution">
    <text evidence="8">The sequence shown here is derived from an EMBL/GenBank/DDBJ whole genome shotgun (WGS) entry which is preliminary data.</text>
</comment>
<dbReference type="InterPro" id="IPR016024">
    <property type="entry name" value="ARM-type_fold"/>
</dbReference>
<feature type="domain" description="Mon2/Sec7/BIG1-like dimerisation and cyclophilin-binding" evidence="7">
    <location>
        <begin position="17"/>
        <end position="193"/>
    </location>
</feature>
<dbReference type="GO" id="GO:0015031">
    <property type="term" value="P:protein transport"/>
    <property type="evidence" value="ECO:0007669"/>
    <property type="project" value="UniProtKB-KW"/>
</dbReference>
<feature type="region of interest" description="Disordered" evidence="4">
    <location>
        <begin position="1650"/>
        <end position="1671"/>
    </location>
</feature>
<proteinExistence type="inferred from homology"/>
<name>A0ABD2IIV7_9BILA</name>
<keyword evidence="3" id="KW-0653">Protein transport</keyword>
<evidence type="ECO:0000313" key="9">
    <source>
        <dbReference type="Proteomes" id="UP001620626"/>
    </source>
</evidence>
<keyword evidence="2" id="KW-0813">Transport</keyword>
<dbReference type="InterPro" id="IPR032817">
    <property type="entry name" value="Mon2_C"/>
</dbReference>
<dbReference type="Proteomes" id="UP001620626">
    <property type="component" value="Unassembled WGS sequence"/>
</dbReference>
<protein>
    <recommendedName>
        <fullName evidence="10">Protein MON2 homolog</fullName>
    </recommendedName>
</protein>
<sequence>MASSSASSGGIQQNDPKKLVDYLMGDLRTLSTEAKKKHNHIKEAAESGLVKVRNISSSASSPDNLLQNLRTLCTEIVHPFLLGCSSKSPRLVQISLQSIQKLLQFRAIDRNAVPGIVNELWTLTEAECEELKVLQTITAFVSTELLVTDWALAKCIVLAFRLNFSKDSSVINAASAAVRHLFSAVFERALQEDGMRAGTDQMKVLPQQRANLAANVQQSLAPPTLRPAAADAFLLLRDLCILIRRENPTWLIGIQKITPILSLELLESVVKFYPSIFFRHSEFAELLKSLICPQVIKMIGGERELSLSASSSSVGAPNGSIPPASSANGASSQNRSLPISAALLTQQQYTHGQQQHGQIVTKARDFPITIRSMRISLALLTNYHPILASQNELILTILLDLLCMPTNSWEAAVAVEVFRKIIGQPTLLKWLCAREEGAKFVELLFSRLYSFLRKCLEEAANDSPSIRDEKIGQQGFIFRGVFLPLDETQLSQKRSILLDWLDKHSAERIPEAYCLSVGFATLVDATGAVCSAVESGELLPAQNGATTAKEEMPKSEEKCQKANLDSSASLPQAHTDIAKELFQVAHSFLCSAISTLLDFSVDDSITEHLLTCLSSLVTLACEFGNADAKHSLLRAFCRAALPCQYFSRFVDSHSLASLSLQSGTMANGPVGANSDLSLKDSSVEPTQVVAMGTVCPSPHHPSQFFNTTVMMTAKNLQVARLLIGCVHQNGHLLGDCWEMVLTTIQHFVWIVGLRPTSTGTFRAGGEIKSASEGGGVMSTTSTSAASTVILTTAASSELPDLNQQLNVLFESTSTLDEVSIHHIIAALCKLSNESMTVAQTSSRETSFFSIAKLLQTALVNLPRLHVFWRPVTAHLLELCAHSSAATREWGAVSLTQLVRSAMKQTIAEQRELEANKKTAKNEETIKREQLILNPLAAICEIEFLDVRAKQLDCLMRILQSDSRPIEPSLWPSVVQIVSSVVVPDSRMNTITDPQLIDQSFRVLSLVIKEFLAVVPFECVQMLVETNALYGQQQIHLNVALASVGQLWDISDFVRRAQQNVGKEEAETAWLCIYAALGRLCVDARPPVRKSACDTLLQTVAAHGQALGTQKWAEMLTDVLFPMLDRVRHLTQTASTHRSNTSTLGAPNLMIHHSRDTESKQWAETSVKTLGGVVKIFNAQRPMLLQLDAFPDFWSQLLTHIELAAKADSAEMSLAALKNMQDLLFGRQQQTEGHQQQQTIGIRGKQQMSTNGSRTETDLSTSAPLPDPLWMVCWSFWLRVAQAIVSPDCPANLEFAPSLRPSSDDSSPFIPTTKKHYVPGLYHLTTLLEMFQQLFHRVRRQIPIEDVRPPRLCQIFQEIAEIPLATDPISISAQNAPEQLHPAQESLLCSIRLVVQEEIESGSNLRPALPDLLRLLLSFFQFSIHSPANKFSGVSSSANALSTQNANVNPTNTSLCPPPSRNLITFAEVSLKMALEFFTKTAAFDEVLHQTVLIDLVKRLSEPLSLKYRCPSQSTWQLSATTLFKACQIGFPIARENVNLFKGLWPTFATVVENFLFSTSKSTNPLNSDERKRHEFIDCLAIELIRTELLPYAAALPREFMQRIIDILNRGSINTMDSHDVLASDAYQQRADLSRVCFDALLSLTQTDAAASSATTSKPKSPTPSGGGVLRNSNQTTAACSSLGATAIASLLQRCSKVLNDYAKDEQTAGHFRLPQERIFEAISALQAITALIEGFSRNPNNPTLYSHLVTLHPSLVQLIPSSRGDHQVELALMTCLNSYQTLLLLNLHNK</sequence>
<dbReference type="Pfam" id="PF16206">
    <property type="entry name" value="Mon2_C"/>
    <property type="match status" value="2"/>
</dbReference>
<evidence type="ECO:0000259" key="7">
    <source>
        <dbReference type="Pfam" id="PF16213"/>
    </source>
</evidence>
<accession>A0ABD2IIV7</accession>
<feature type="compositionally biased region" description="Low complexity" evidence="4">
    <location>
        <begin position="1228"/>
        <end position="1241"/>
    </location>
</feature>
<dbReference type="InterPro" id="IPR032629">
    <property type="entry name" value="DCB_dom"/>
</dbReference>
<dbReference type="PANTHER" id="PTHR10663">
    <property type="entry name" value="GUANYL-NUCLEOTIDE EXCHANGE FACTOR"/>
    <property type="match status" value="1"/>
</dbReference>
<gene>
    <name evidence="8" type="ORF">niasHT_034622</name>
</gene>
<dbReference type="EMBL" id="JBICBT010001175">
    <property type="protein sequence ID" value="KAL3080064.1"/>
    <property type="molecule type" value="Genomic_DNA"/>
</dbReference>
<evidence type="ECO:0000256" key="1">
    <source>
        <dbReference type="ARBA" id="ARBA00008144"/>
    </source>
</evidence>
<feature type="domain" description="Mon2 C-terminal" evidence="6">
    <location>
        <begin position="1067"/>
        <end position="1782"/>
    </location>
</feature>
<evidence type="ECO:0000313" key="8">
    <source>
        <dbReference type="EMBL" id="KAL3080064.1"/>
    </source>
</evidence>
<comment type="similarity">
    <text evidence="1">Belongs to the MON2 family.</text>
</comment>
<dbReference type="PANTHER" id="PTHR10663:SF333">
    <property type="entry name" value="PROTEIN MON2 HOMOLOG"/>
    <property type="match status" value="1"/>
</dbReference>
<feature type="domain" description="Mon2/Sec7/BIG1-like HUS" evidence="5">
    <location>
        <begin position="363"/>
        <end position="429"/>
    </location>
</feature>
<feature type="compositionally biased region" description="Low complexity" evidence="4">
    <location>
        <begin position="1650"/>
        <end position="1663"/>
    </location>
</feature>
<evidence type="ECO:0000256" key="4">
    <source>
        <dbReference type="SAM" id="MobiDB-lite"/>
    </source>
</evidence>
<organism evidence="8 9">
    <name type="scientific">Heterodera trifolii</name>
    <dbReference type="NCBI Taxonomy" id="157864"/>
    <lineage>
        <taxon>Eukaryota</taxon>
        <taxon>Metazoa</taxon>
        <taxon>Ecdysozoa</taxon>
        <taxon>Nematoda</taxon>
        <taxon>Chromadorea</taxon>
        <taxon>Rhabditida</taxon>
        <taxon>Tylenchina</taxon>
        <taxon>Tylenchomorpha</taxon>
        <taxon>Tylenchoidea</taxon>
        <taxon>Heteroderidae</taxon>
        <taxon>Heteroderinae</taxon>
        <taxon>Heterodera</taxon>
    </lineage>
</organism>
<feature type="compositionally biased region" description="Polar residues" evidence="4">
    <location>
        <begin position="1245"/>
        <end position="1259"/>
    </location>
</feature>
<feature type="domain" description="Mon2 C-terminal" evidence="6">
    <location>
        <begin position="1009"/>
        <end position="1063"/>
    </location>
</feature>
<dbReference type="Pfam" id="PF12783">
    <property type="entry name" value="Sec7-like_HUS"/>
    <property type="match status" value="2"/>
</dbReference>
<evidence type="ECO:0000256" key="2">
    <source>
        <dbReference type="ARBA" id="ARBA00022448"/>
    </source>
</evidence>
<dbReference type="SUPFAM" id="SSF48371">
    <property type="entry name" value="ARM repeat"/>
    <property type="match status" value="1"/>
</dbReference>